<dbReference type="GO" id="GO:0000139">
    <property type="term" value="C:Golgi membrane"/>
    <property type="evidence" value="ECO:0007669"/>
    <property type="project" value="UniProtKB-SubCell"/>
</dbReference>
<dbReference type="WBParaSite" id="NBR_0001597801-mRNA-1">
    <property type="protein sequence ID" value="NBR_0001597801-mRNA-1"/>
    <property type="gene ID" value="NBR_0001597801"/>
</dbReference>
<keyword evidence="10 13" id="KW-1133">Transmembrane helix</keyword>
<evidence type="ECO:0000313" key="16">
    <source>
        <dbReference type="WBParaSite" id="NBR_0001597801-mRNA-1"/>
    </source>
</evidence>
<comment type="similarity">
    <text evidence="3">Belongs to the SWEET sugar transporter family.</text>
</comment>
<dbReference type="STRING" id="27835.A0A0N4YGN2"/>
<evidence type="ECO:0000256" key="7">
    <source>
        <dbReference type="ARBA" id="ARBA00022597"/>
    </source>
</evidence>
<dbReference type="AlphaFoldDB" id="A0A0N4YGN2"/>
<dbReference type="Gene3D" id="1.20.1280.290">
    <property type="match status" value="1"/>
</dbReference>
<dbReference type="InterPro" id="IPR004316">
    <property type="entry name" value="SWEET_rpt"/>
</dbReference>
<feature type="transmembrane region" description="Helical" evidence="13">
    <location>
        <begin position="38"/>
        <end position="59"/>
    </location>
</feature>
<evidence type="ECO:0000256" key="1">
    <source>
        <dbReference type="ARBA" id="ARBA00004651"/>
    </source>
</evidence>
<evidence type="ECO:0000256" key="5">
    <source>
        <dbReference type="ARBA" id="ARBA00022448"/>
    </source>
</evidence>
<dbReference type="PANTHER" id="PTHR10791">
    <property type="entry name" value="RAG1-ACTIVATING PROTEIN 1"/>
    <property type="match status" value="1"/>
</dbReference>
<protein>
    <recommendedName>
        <fullName evidence="4">Sugar transporter SWEET1</fullName>
    </recommendedName>
</protein>
<keyword evidence="11" id="KW-0333">Golgi apparatus</keyword>
<dbReference type="FunFam" id="1.20.1280.290:FF:000004">
    <property type="entry name" value="Sugar transporter SWEET"/>
    <property type="match status" value="1"/>
</dbReference>
<keyword evidence="9" id="KW-0677">Repeat</keyword>
<dbReference type="EMBL" id="UYSL01021981">
    <property type="protein sequence ID" value="VDL79573.1"/>
    <property type="molecule type" value="Genomic_DNA"/>
</dbReference>
<keyword evidence="15" id="KW-1185">Reference proteome</keyword>
<keyword evidence="7" id="KW-0762">Sugar transport</keyword>
<evidence type="ECO:0000256" key="8">
    <source>
        <dbReference type="ARBA" id="ARBA00022692"/>
    </source>
</evidence>
<evidence type="ECO:0000256" key="2">
    <source>
        <dbReference type="ARBA" id="ARBA00004653"/>
    </source>
</evidence>
<dbReference type="Proteomes" id="UP000271162">
    <property type="component" value="Unassembled WGS sequence"/>
</dbReference>
<reference evidence="14 15" key="2">
    <citation type="submission" date="2018-11" db="EMBL/GenBank/DDBJ databases">
        <authorList>
            <consortium name="Pathogen Informatics"/>
        </authorList>
    </citation>
    <scope>NUCLEOTIDE SEQUENCE [LARGE SCALE GENOMIC DNA]</scope>
</reference>
<evidence type="ECO:0000256" key="13">
    <source>
        <dbReference type="SAM" id="Phobius"/>
    </source>
</evidence>
<gene>
    <name evidence="14" type="ORF">NBR_LOCUS15979</name>
</gene>
<sequence>MKVFHPLGIVCMTLNIADFAAPLAGLRVVIRRGATSTLPLPLCIANFMVSSEWFLYGLLVRDVYLITPNGIGSMLALGQLFLFVVLPRKPGQRSLMSRACEIIPEDGEQSEEGGQHLTRARRWSQKVIANVNTVAEEIEHVIGKASIHHQDQ</sequence>
<comment type="subcellular location">
    <subcellularLocation>
        <location evidence="1">Cell membrane</location>
        <topology evidence="1">Multi-pass membrane protein</topology>
    </subcellularLocation>
    <subcellularLocation>
        <location evidence="2">Golgi apparatus membrane</location>
        <topology evidence="2">Multi-pass membrane protein</topology>
    </subcellularLocation>
</comment>
<name>A0A0N4YGN2_NIPBR</name>
<accession>A0A0N4YGN2</accession>
<evidence type="ECO:0000313" key="14">
    <source>
        <dbReference type="EMBL" id="VDL79573.1"/>
    </source>
</evidence>
<evidence type="ECO:0000256" key="6">
    <source>
        <dbReference type="ARBA" id="ARBA00022475"/>
    </source>
</evidence>
<proteinExistence type="inferred from homology"/>
<feature type="transmembrane region" description="Helical" evidence="13">
    <location>
        <begin position="65"/>
        <end position="86"/>
    </location>
</feature>
<keyword evidence="5" id="KW-0813">Transport</keyword>
<dbReference type="PANTHER" id="PTHR10791:SF246">
    <property type="entry name" value="SUGAR TRANSPORTER SWEET1"/>
    <property type="match status" value="1"/>
</dbReference>
<evidence type="ECO:0000313" key="15">
    <source>
        <dbReference type="Proteomes" id="UP000271162"/>
    </source>
</evidence>
<evidence type="ECO:0000256" key="12">
    <source>
        <dbReference type="ARBA" id="ARBA00023136"/>
    </source>
</evidence>
<keyword evidence="8 13" id="KW-0812">Transmembrane</keyword>
<evidence type="ECO:0000256" key="9">
    <source>
        <dbReference type="ARBA" id="ARBA00022737"/>
    </source>
</evidence>
<evidence type="ECO:0000256" key="4">
    <source>
        <dbReference type="ARBA" id="ARBA00021741"/>
    </source>
</evidence>
<dbReference type="InterPro" id="IPR047664">
    <property type="entry name" value="SWEET"/>
</dbReference>
<dbReference type="GO" id="GO:0051119">
    <property type="term" value="F:sugar transmembrane transporter activity"/>
    <property type="evidence" value="ECO:0007669"/>
    <property type="project" value="InterPro"/>
</dbReference>
<dbReference type="Pfam" id="PF03083">
    <property type="entry name" value="MtN3_slv"/>
    <property type="match status" value="1"/>
</dbReference>
<keyword evidence="6" id="KW-1003">Cell membrane</keyword>
<evidence type="ECO:0000256" key="10">
    <source>
        <dbReference type="ARBA" id="ARBA00022989"/>
    </source>
</evidence>
<evidence type="ECO:0000256" key="11">
    <source>
        <dbReference type="ARBA" id="ARBA00023034"/>
    </source>
</evidence>
<evidence type="ECO:0000256" key="3">
    <source>
        <dbReference type="ARBA" id="ARBA00007809"/>
    </source>
</evidence>
<organism evidence="16">
    <name type="scientific">Nippostrongylus brasiliensis</name>
    <name type="common">Rat hookworm</name>
    <dbReference type="NCBI Taxonomy" id="27835"/>
    <lineage>
        <taxon>Eukaryota</taxon>
        <taxon>Metazoa</taxon>
        <taxon>Ecdysozoa</taxon>
        <taxon>Nematoda</taxon>
        <taxon>Chromadorea</taxon>
        <taxon>Rhabditida</taxon>
        <taxon>Rhabditina</taxon>
        <taxon>Rhabditomorpha</taxon>
        <taxon>Strongyloidea</taxon>
        <taxon>Heligmosomidae</taxon>
        <taxon>Nippostrongylus</taxon>
    </lineage>
</organism>
<reference evidence="16" key="1">
    <citation type="submission" date="2017-02" db="UniProtKB">
        <authorList>
            <consortium name="WormBaseParasite"/>
        </authorList>
    </citation>
    <scope>IDENTIFICATION</scope>
</reference>
<feature type="transmembrane region" description="Helical" evidence="13">
    <location>
        <begin position="6"/>
        <end position="26"/>
    </location>
</feature>
<keyword evidence="12 13" id="KW-0472">Membrane</keyword>
<dbReference type="GO" id="GO:0005886">
    <property type="term" value="C:plasma membrane"/>
    <property type="evidence" value="ECO:0007669"/>
    <property type="project" value="UniProtKB-SubCell"/>
</dbReference>